<keyword evidence="3" id="KW-0804">Transcription</keyword>
<evidence type="ECO:0000313" key="7">
    <source>
        <dbReference type="Proteomes" id="UP000494115"/>
    </source>
</evidence>
<dbReference type="SUPFAM" id="SSF46785">
    <property type="entry name" value="Winged helix' DNA-binding domain"/>
    <property type="match status" value="1"/>
</dbReference>
<keyword evidence="7" id="KW-1185">Reference proteome</keyword>
<dbReference type="GO" id="GO:0003677">
    <property type="term" value="F:DNA binding"/>
    <property type="evidence" value="ECO:0007669"/>
    <property type="project" value="UniProtKB-KW"/>
</dbReference>
<sequence length="169" mass="18291">MKPSHFNLPPGACQEAAAVLERIADKWSVFVIVSLSDGSLRFNELKRSVEGVSQKVLTSTLRNLERDGFITRTVTPTVPPRVDYELTALGRDVLVPLDALADWAIARRTVVAEARAAFDRHQLVQTQAGSAVAVPSRHSVSPESDVSRVSDSNLSGLPLGSEALPVYET</sequence>
<evidence type="ECO:0000256" key="2">
    <source>
        <dbReference type="ARBA" id="ARBA00023125"/>
    </source>
</evidence>
<reference evidence="6 7" key="1">
    <citation type="submission" date="2020-04" db="EMBL/GenBank/DDBJ databases">
        <authorList>
            <person name="De Canck E."/>
        </authorList>
    </citation>
    <scope>NUCLEOTIDE SEQUENCE [LARGE SCALE GENOMIC DNA]</scope>
    <source>
        <strain evidence="6 7">LMG 28138</strain>
    </source>
</reference>
<protein>
    <recommendedName>
        <fullName evidence="5">HTH hxlR-type domain-containing protein</fullName>
    </recommendedName>
</protein>
<feature type="compositionally biased region" description="Polar residues" evidence="4">
    <location>
        <begin position="138"/>
        <end position="154"/>
    </location>
</feature>
<organism evidence="6 7">
    <name type="scientific">Pararobbsia alpina</name>
    <dbReference type="NCBI Taxonomy" id="621374"/>
    <lineage>
        <taxon>Bacteria</taxon>
        <taxon>Pseudomonadati</taxon>
        <taxon>Pseudomonadota</taxon>
        <taxon>Betaproteobacteria</taxon>
        <taxon>Burkholderiales</taxon>
        <taxon>Burkholderiaceae</taxon>
        <taxon>Pararobbsia</taxon>
    </lineage>
</organism>
<proteinExistence type="predicted"/>
<dbReference type="InterPro" id="IPR036390">
    <property type="entry name" value="WH_DNA-bd_sf"/>
</dbReference>
<dbReference type="Pfam" id="PF01638">
    <property type="entry name" value="HxlR"/>
    <property type="match status" value="1"/>
</dbReference>
<dbReference type="AlphaFoldDB" id="A0A6S7D1N9"/>
<keyword evidence="1" id="KW-0805">Transcription regulation</keyword>
<dbReference type="EMBL" id="CADIKM010000057">
    <property type="protein sequence ID" value="CAB3803666.1"/>
    <property type="molecule type" value="Genomic_DNA"/>
</dbReference>
<dbReference type="Proteomes" id="UP000494115">
    <property type="component" value="Unassembled WGS sequence"/>
</dbReference>
<dbReference type="PANTHER" id="PTHR33204:SF39">
    <property type="entry name" value="TRANSCRIPTIONAL REGULATORY PROTEIN"/>
    <property type="match status" value="1"/>
</dbReference>
<gene>
    <name evidence="6" type="ORF">LMG28138_05391</name>
</gene>
<dbReference type="RefSeq" id="WP_175107956.1">
    <property type="nucleotide sequence ID" value="NZ_CADIKM010000057.1"/>
</dbReference>
<evidence type="ECO:0000259" key="5">
    <source>
        <dbReference type="PROSITE" id="PS51118"/>
    </source>
</evidence>
<feature type="region of interest" description="Disordered" evidence="4">
    <location>
        <begin position="134"/>
        <end position="154"/>
    </location>
</feature>
<dbReference type="InterPro" id="IPR002577">
    <property type="entry name" value="HTH_HxlR"/>
</dbReference>
<dbReference type="PANTHER" id="PTHR33204">
    <property type="entry name" value="TRANSCRIPTIONAL REGULATOR, MARR FAMILY"/>
    <property type="match status" value="1"/>
</dbReference>
<evidence type="ECO:0000256" key="3">
    <source>
        <dbReference type="ARBA" id="ARBA00023163"/>
    </source>
</evidence>
<dbReference type="InterPro" id="IPR036388">
    <property type="entry name" value="WH-like_DNA-bd_sf"/>
</dbReference>
<dbReference type="PROSITE" id="PS51118">
    <property type="entry name" value="HTH_HXLR"/>
    <property type="match status" value="1"/>
</dbReference>
<feature type="domain" description="HTH hxlR-type" evidence="5">
    <location>
        <begin position="13"/>
        <end position="112"/>
    </location>
</feature>
<name>A0A6S7D1N9_9BURK</name>
<dbReference type="Gene3D" id="1.10.10.10">
    <property type="entry name" value="Winged helix-like DNA-binding domain superfamily/Winged helix DNA-binding domain"/>
    <property type="match status" value="1"/>
</dbReference>
<evidence type="ECO:0000256" key="4">
    <source>
        <dbReference type="SAM" id="MobiDB-lite"/>
    </source>
</evidence>
<keyword evidence="2" id="KW-0238">DNA-binding</keyword>
<evidence type="ECO:0000313" key="6">
    <source>
        <dbReference type="EMBL" id="CAB3803666.1"/>
    </source>
</evidence>
<evidence type="ECO:0000256" key="1">
    <source>
        <dbReference type="ARBA" id="ARBA00023015"/>
    </source>
</evidence>
<accession>A0A6S7D1N9</accession>